<feature type="compositionally biased region" description="Pro residues" evidence="1">
    <location>
        <begin position="33"/>
        <end position="42"/>
    </location>
</feature>
<accession>A0A254MXY7</accession>
<feature type="region of interest" description="Disordered" evidence="1">
    <location>
        <begin position="27"/>
        <end position="102"/>
    </location>
</feature>
<sequence>MPYFSFFASRLGPAALALAAAATVLPGCHRPEAPPTPGPTDVPEPKLTPSTDLKGASDHPDAPPAIGALTGGDQASGGAKPGAIPPTAGDGVASSPASGASR</sequence>
<keyword evidence="2" id="KW-0732">Signal</keyword>
<evidence type="ECO:0000256" key="1">
    <source>
        <dbReference type="SAM" id="MobiDB-lite"/>
    </source>
</evidence>
<dbReference type="OrthoDB" id="10014691at2"/>
<dbReference type="EMBL" id="NISI01000020">
    <property type="protein sequence ID" value="OWQ98601.1"/>
    <property type="molecule type" value="Genomic_DNA"/>
</dbReference>
<proteinExistence type="predicted"/>
<protein>
    <recommendedName>
        <fullName evidence="5">Lipoprotein</fullName>
    </recommendedName>
</protein>
<comment type="caution">
    <text evidence="3">The sequence shown here is derived from an EMBL/GenBank/DDBJ whole genome shotgun (WGS) entry which is preliminary data.</text>
</comment>
<feature type="signal peptide" evidence="2">
    <location>
        <begin position="1"/>
        <end position="19"/>
    </location>
</feature>
<evidence type="ECO:0000313" key="3">
    <source>
        <dbReference type="EMBL" id="OWQ98601.1"/>
    </source>
</evidence>
<evidence type="ECO:0000256" key="2">
    <source>
        <dbReference type="SAM" id="SignalP"/>
    </source>
</evidence>
<organism evidence="3 4">
    <name type="scientific">Roseateles puraquae</name>
    <dbReference type="NCBI Taxonomy" id="431059"/>
    <lineage>
        <taxon>Bacteria</taxon>
        <taxon>Pseudomonadati</taxon>
        <taxon>Pseudomonadota</taxon>
        <taxon>Betaproteobacteria</taxon>
        <taxon>Burkholderiales</taxon>
        <taxon>Sphaerotilaceae</taxon>
        <taxon>Roseateles</taxon>
    </lineage>
</organism>
<keyword evidence="4" id="KW-1185">Reference proteome</keyword>
<evidence type="ECO:0008006" key="5">
    <source>
        <dbReference type="Google" id="ProtNLM"/>
    </source>
</evidence>
<dbReference type="RefSeq" id="WP_088486213.1">
    <property type="nucleotide sequence ID" value="NZ_NISI01000020.1"/>
</dbReference>
<name>A0A254MXY7_9BURK</name>
<evidence type="ECO:0000313" key="4">
    <source>
        <dbReference type="Proteomes" id="UP000197446"/>
    </source>
</evidence>
<gene>
    <name evidence="3" type="ORF">CDO81_26170</name>
</gene>
<dbReference type="Proteomes" id="UP000197446">
    <property type="component" value="Unassembled WGS sequence"/>
</dbReference>
<feature type="chain" id="PRO_5012445513" description="Lipoprotein" evidence="2">
    <location>
        <begin position="20"/>
        <end position="102"/>
    </location>
</feature>
<reference evidence="3 4" key="1">
    <citation type="journal article" date="2007" name="Int. J. Syst. Evol. Microbiol.">
        <title>Description of Pelomonas aquatica sp. nov. and Pelomonas puraquae sp. nov., isolated from industrial and haemodialysis water.</title>
        <authorList>
            <person name="Gomila M."/>
            <person name="Bowien B."/>
            <person name="Falsen E."/>
            <person name="Moore E.R."/>
            <person name="Lalucat J."/>
        </authorList>
    </citation>
    <scope>NUCLEOTIDE SEQUENCE [LARGE SCALE GENOMIC DNA]</scope>
    <source>
        <strain evidence="3 4">CCUG 52769</strain>
    </source>
</reference>
<dbReference type="AlphaFoldDB" id="A0A254MXY7"/>